<reference evidence="2 3" key="1">
    <citation type="journal article" date="2013" name="Nat. Genet.">
        <title>The genome of the hydatid tapeworm Echinococcus granulosus.</title>
        <authorList>
            <person name="Zheng H."/>
            <person name="Zhang W."/>
            <person name="Zhang L."/>
            <person name="Zhang Z."/>
            <person name="Li J."/>
            <person name="Lu G."/>
            <person name="Zhu Y."/>
            <person name="Wang Y."/>
            <person name="Huang Y."/>
            <person name="Liu J."/>
            <person name="Kang H."/>
            <person name="Chen J."/>
            <person name="Wang L."/>
            <person name="Chen A."/>
            <person name="Yu S."/>
            <person name="Gao Z."/>
            <person name="Jin L."/>
            <person name="Gu W."/>
            <person name="Wang Z."/>
            <person name="Zhao L."/>
            <person name="Shi B."/>
            <person name="Wen H."/>
            <person name="Lin R."/>
            <person name="Jones M.K."/>
            <person name="Brejova B."/>
            <person name="Vinar T."/>
            <person name="Zhao G."/>
            <person name="McManus D.P."/>
            <person name="Chen Z."/>
            <person name="Zhou Y."/>
            <person name="Wang S."/>
        </authorList>
    </citation>
    <scope>NUCLEOTIDE SEQUENCE [LARGE SCALE GENOMIC DNA]</scope>
</reference>
<sequence>MEGYNKTPTKHSTNVDTAPSVVPVPTVVSRPTLASTTPESVLSTTIRNSPVRLLLNSTATISDTLISVQPQFAIFPSVKLSSSEQVADRPVAINSGGTVPKKTDFDSNCGVADTTPTHFSPITIITPNKMSSSPQIMPLVQNTELKSFARPSTLSSGASFSTVVTTANAKILPIAVPVDTVPHPSPNLLTTLRPMKSDSANISSLSSVQVSTASQSVPDPIVSSTTQFLKASSLVSHSSVPAASVEANQPTSLISVSKSGQSTIRPAPRIPIAVAPNRPTSTGVALSRPSIGRQPIIAPLSPIHSPTCPLTPSRKRARKQQLLAPQGTETPATATATGASSAVVNIVEMVTPQNDGAAKSSIQKVITSSVVNSAATTVPTSTPNIEAALSSNPSSTLPIVTVANSSSPGSGQVLNLRFLQVRTTSNSGQSGKEVAPHLEQVAISPATPIMTPQFHGLVVTSSSSTASDETQPPVTSAPAPTTTASIAASLVTASSFHSGSLASQQSMYVFPATAVATPLRTTSTATASVGNVVQVRFRTPTPTKPLLSNATAQQTVRTVLSQPVTSNTVQGGFHVALQPTSPPLRKTPSVDWPALKPSTSAKQALPFAPATATSKECIHQVPSTSINTISKATPMDSSGQPTVPILRVSDPNNRNCFESLSNANTTTTSPCKRPRKQSNSGSVIKKQCTWELRTDPMDSNKSVWRSPLERADQQSPSRSLQNSETVNTTLKKEVDMVGTADSVIHGRPVRMRLYKPSHLALRFNGLWRGPKTGHFLRSSEIRQRPEGPQSPSISQFRASSTINRHSLEPGLRRRRPRDQVQYEQLEVFEVDSSKNPDFFALSELLELRNQQAEMGFINHPVDTTSPLDLNCWRIILCLKNCEKLIGVEYEKLSTLSRAFDRTFRKQCECCSGQGTQGGEASSMRDFIEDQQQELITRLFLQAIPPASPSTSESRAADQEGIGRKKRAYDKPMQCTKAEMDLKVVKERTTGLLQRIRALMEGLRRVSQLSFDLITGHRESVIAFVDDLEFLQQNGSARSSTPSSSRSLHHRQDEGSSNSAVGSSSSSSSSDTEDEVETSEVRMRTKPLGSASSSRLALPPTASCGRRRSASPMAIKSSSPVRTTFHNSRRSLLGHAGNPSVSHLLVVNRLFRARNFLSNGLRPTVDMSPPSR</sequence>
<accession>W6UJB9</accession>
<dbReference type="AlphaFoldDB" id="W6UJB9"/>
<protein>
    <submittedName>
        <fullName evidence="2">Uncharacterized protein</fullName>
    </submittedName>
</protein>
<feature type="region of interest" description="Disordered" evidence="1">
    <location>
        <begin position="777"/>
        <end position="799"/>
    </location>
</feature>
<dbReference type="EMBL" id="APAU02000019">
    <property type="protein sequence ID" value="EUB61595.1"/>
    <property type="molecule type" value="Genomic_DNA"/>
</dbReference>
<feature type="compositionally biased region" description="Polar residues" evidence="1">
    <location>
        <begin position="713"/>
        <end position="727"/>
    </location>
</feature>
<dbReference type="RefSeq" id="XP_024352791.1">
    <property type="nucleotide sequence ID" value="XM_024492908.1"/>
</dbReference>
<proteinExistence type="predicted"/>
<evidence type="ECO:0000256" key="1">
    <source>
        <dbReference type="SAM" id="MobiDB-lite"/>
    </source>
</evidence>
<feature type="region of interest" description="Disordered" evidence="1">
    <location>
        <begin position="1"/>
        <end position="20"/>
    </location>
</feature>
<feature type="region of interest" description="Disordered" evidence="1">
    <location>
        <begin position="945"/>
        <end position="969"/>
    </location>
</feature>
<dbReference type="GeneID" id="36339374"/>
<dbReference type="KEGG" id="egl:EGR_03659"/>
<feature type="compositionally biased region" description="Polar residues" evidence="1">
    <location>
        <begin position="1"/>
        <end position="17"/>
    </location>
</feature>
<feature type="region of interest" description="Disordered" evidence="1">
    <location>
        <begin position="461"/>
        <end position="480"/>
    </location>
</feature>
<dbReference type="CTD" id="36339374"/>
<dbReference type="OMA" id="MKSDSAN"/>
<evidence type="ECO:0000313" key="2">
    <source>
        <dbReference type="EMBL" id="EUB61595.1"/>
    </source>
</evidence>
<feature type="compositionally biased region" description="Polar residues" evidence="1">
    <location>
        <begin position="659"/>
        <end position="670"/>
    </location>
</feature>
<comment type="caution">
    <text evidence="2">The sequence shown here is derived from an EMBL/GenBank/DDBJ whole genome shotgun (WGS) entry which is preliminary data.</text>
</comment>
<feature type="compositionally biased region" description="Low complexity" evidence="1">
    <location>
        <begin position="1035"/>
        <end position="1045"/>
    </location>
</feature>
<evidence type="ECO:0000313" key="3">
    <source>
        <dbReference type="Proteomes" id="UP000019149"/>
    </source>
</evidence>
<organism evidence="2 3">
    <name type="scientific">Echinococcus granulosus</name>
    <name type="common">Hydatid tapeworm</name>
    <dbReference type="NCBI Taxonomy" id="6210"/>
    <lineage>
        <taxon>Eukaryota</taxon>
        <taxon>Metazoa</taxon>
        <taxon>Spiralia</taxon>
        <taxon>Lophotrochozoa</taxon>
        <taxon>Platyhelminthes</taxon>
        <taxon>Cestoda</taxon>
        <taxon>Eucestoda</taxon>
        <taxon>Cyclophyllidea</taxon>
        <taxon>Taeniidae</taxon>
        <taxon>Echinococcus</taxon>
        <taxon>Echinococcus granulosus group</taxon>
    </lineage>
</organism>
<feature type="compositionally biased region" description="Polar residues" evidence="1">
    <location>
        <begin position="789"/>
        <end position="799"/>
    </location>
</feature>
<dbReference type="Proteomes" id="UP000019149">
    <property type="component" value="Unassembled WGS sequence"/>
</dbReference>
<dbReference type="OrthoDB" id="6253024at2759"/>
<name>W6UJB9_ECHGR</name>
<gene>
    <name evidence="2" type="ORF">EGR_03659</name>
</gene>
<feature type="region of interest" description="Disordered" evidence="1">
    <location>
        <begin position="1034"/>
        <end position="1122"/>
    </location>
</feature>
<dbReference type="STRING" id="6210.W6UJB9"/>
<feature type="compositionally biased region" description="Low complexity" evidence="1">
    <location>
        <begin position="1054"/>
        <end position="1069"/>
    </location>
</feature>
<keyword evidence="3" id="KW-1185">Reference proteome</keyword>
<feature type="compositionally biased region" description="Low complexity" evidence="1">
    <location>
        <begin position="470"/>
        <end position="480"/>
    </location>
</feature>
<feature type="region of interest" description="Disordered" evidence="1">
    <location>
        <begin position="659"/>
        <end position="727"/>
    </location>
</feature>